<dbReference type="SUPFAM" id="SSF53098">
    <property type="entry name" value="Ribonuclease H-like"/>
    <property type="match status" value="1"/>
</dbReference>
<gene>
    <name evidence="1" type="ORF">O181_120703</name>
</gene>
<dbReference type="PANTHER" id="PTHR37984">
    <property type="entry name" value="PROTEIN CBG26694"/>
    <property type="match status" value="1"/>
</dbReference>
<dbReference type="AlphaFoldDB" id="A0A9Q3KGI0"/>
<sequence>MIHIKEPKSPWEVVHMDWVTALPPCGDKSYNACLVIVDRYSKTPILLPCHKDDTAMDTALLIWSRVISCTGLFKDIISDRDPKFTYCNNHSSGVRVFSHTPTQNTPNQQIQHLYQHS</sequence>
<dbReference type="Gene3D" id="3.30.420.10">
    <property type="entry name" value="Ribonuclease H-like superfamily/Ribonuclease H"/>
    <property type="match status" value="1"/>
</dbReference>
<dbReference type="InterPro" id="IPR036397">
    <property type="entry name" value="RNaseH_sf"/>
</dbReference>
<dbReference type="GO" id="GO:0003676">
    <property type="term" value="F:nucleic acid binding"/>
    <property type="evidence" value="ECO:0007669"/>
    <property type="project" value="InterPro"/>
</dbReference>
<dbReference type="Proteomes" id="UP000765509">
    <property type="component" value="Unassembled WGS sequence"/>
</dbReference>
<dbReference type="EMBL" id="AVOT02108858">
    <property type="protein sequence ID" value="MBW0580988.1"/>
    <property type="molecule type" value="Genomic_DNA"/>
</dbReference>
<proteinExistence type="predicted"/>
<evidence type="ECO:0000313" key="2">
    <source>
        <dbReference type="Proteomes" id="UP000765509"/>
    </source>
</evidence>
<organism evidence="1 2">
    <name type="scientific">Austropuccinia psidii MF-1</name>
    <dbReference type="NCBI Taxonomy" id="1389203"/>
    <lineage>
        <taxon>Eukaryota</taxon>
        <taxon>Fungi</taxon>
        <taxon>Dikarya</taxon>
        <taxon>Basidiomycota</taxon>
        <taxon>Pucciniomycotina</taxon>
        <taxon>Pucciniomycetes</taxon>
        <taxon>Pucciniales</taxon>
        <taxon>Sphaerophragmiaceae</taxon>
        <taxon>Austropuccinia</taxon>
    </lineage>
</organism>
<comment type="caution">
    <text evidence="1">The sequence shown here is derived from an EMBL/GenBank/DDBJ whole genome shotgun (WGS) entry which is preliminary data.</text>
</comment>
<name>A0A9Q3KGI0_9BASI</name>
<feature type="non-terminal residue" evidence="1">
    <location>
        <position position="117"/>
    </location>
</feature>
<dbReference type="PANTHER" id="PTHR37984:SF5">
    <property type="entry name" value="PROTEIN NYNRIN-LIKE"/>
    <property type="match status" value="1"/>
</dbReference>
<accession>A0A9Q3KGI0</accession>
<keyword evidence="2" id="KW-1185">Reference proteome</keyword>
<dbReference type="OrthoDB" id="5592268at2759"/>
<evidence type="ECO:0000313" key="1">
    <source>
        <dbReference type="EMBL" id="MBW0580988.1"/>
    </source>
</evidence>
<protein>
    <recommendedName>
        <fullName evidence="3">Integrase catalytic domain-containing protein</fullName>
    </recommendedName>
</protein>
<dbReference type="InterPro" id="IPR012337">
    <property type="entry name" value="RNaseH-like_sf"/>
</dbReference>
<dbReference type="InterPro" id="IPR050951">
    <property type="entry name" value="Retrovirus_Pol_polyprotein"/>
</dbReference>
<reference evidence="1" key="1">
    <citation type="submission" date="2021-03" db="EMBL/GenBank/DDBJ databases">
        <title>Draft genome sequence of rust myrtle Austropuccinia psidii MF-1, a brazilian biotype.</title>
        <authorList>
            <person name="Quecine M.C."/>
            <person name="Pachon D.M.R."/>
            <person name="Bonatelli M.L."/>
            <person name="Correr F.H."/>
            <person name="Franceschini L.M."/>
            <person name="Leite T.F."/>
            <person name="Margarido G.R.A."/>
            <person name="Almeida C.A."/>
            <person name="Ferrarezi J.A."/>
            <person name="Labate C.A."/>
        </authorList>
    </citation>
    <scope>NUCLEOTIDE SEQUENCE</scope>
    <source>
        <strain evidence="1">MF-1</strain>
    </source>
</reference>
<evidence type="ECO:0008006" key="3">
    <source>
        <dbReference type="Google" id="ProtNLM"/>
    </source>
</evidence>